<dbReference type="InterPro" id="IPR011332">
    <property type="entry name" value="Ribosomal_zn-bd"/>
</dbReference>
<accession>L5MI26</accession>
<dbReference type="PANTHER" id="PTHR11594">
    <property type="entry name" value="40S RIBOSOMAL PROTEIN S27"/>
    <property type="match status" value="1"/>
</dbReference>
<dbReference type="Gene3D" id="2.20.25.100">
    <property type="entry name" value="Zn-binding ribosomal proteins"/>
    <property type="match status" value="1"/>
</dbReference>
<dbReference type="GO" id="GO:1990904">
    <property type="term" value="C:ribonucleoprotein complex"/>
    <property type="evidence" value="ECO:0007669"/>
    <property type="project" value="UniProtKB-KW"/>
</dbReference>
<dbReference type="GO" id="GO:0003735">
    <property type="term" value="F:structural constituent of ribosome"/>
    <property type="evidence" value="ECO:0007669"/>
    <property type="project" value="InterPro"/>
</dbReference>
<comment type="cofactor">
    <cofactor evidence="1">
        <name>Zn(2+)</name>
        <dbReference type="ChEBI" id="CHEBI:29105"/>
    </cofactor>
</comment>
<keyword evidence="3" id="KW-0862">Zinc</keyword>
<evidence type="ECO:0000313" key="7">
    <source>
        <dbReference type="Proteomes" id="UP000010556"/>
    </source>
</evidence>
<keyword evidence="5" id="KW-0687">Ribonucleoprotein</keyword>
<sequence>MQSVALAFISPLPSLLDPEPEPAFASLPFLSGNYNKDLLDKVMEMADGIEVEDLPQFTTRTSKLRQKIHHIFIISDDNFPITTSLSRRKKHTHTRKTPGMEPNSHIMDVKCPGCYKIITVFSHAQFCVLAAALSSLA</sequence>
<evidence type="ECO:0000256" key="4">
    <source>
        <dbReference type="ARBA" id="ARBA00022980"/>
    </source>
</evidence>
<dbReference type="GO" id="GO:0005840">
    <property type="term" value="C:ribosome"/>
    <property type="evidence" value="ECO:0007669"/>
    <property type="project" value="UniProtKB-KW"/>
</dbReference>
<keyword evidence="4" id="KW-0689">Ribosomal protein</keyword>
<evidence type="ECO:0000256" key="3">
    <source>
        <dbReference type="ARBA" id="ARBA00022833"/>
    </source>
</evidence>
<dbReference type="Pfam" id="PF01667">
    <property type="entry name" value="Ribosomal_S27e"/>
    <property type="match status" value="1"/>
</dbReference>
<proteinExistence type="inferred from homology"/>
<dbReference type="EMBL" id="KB099905">
    <property type="protein sequence ID" value="ELK37915.1"/>
    <property type="molecule type" value="Genomic_DNA"/>
</dbReference>
<dbReference type="InterPro" id="IPR023407">
    <property type="entry name" value="Ribosomal_eS27_Zn-bd_dom_sf"/>
</dbReference>
<evidence type="ECO:0000256" key="5">
    <source>
        <dbReference type="ARBA" id="ARBA00023274"/>
    </source>
</evidence>
<dbReference type="Proteomes" id="UP000010556">
    <property type="component" value="Unassembled WGS sequence"/>
</dbReference>
<organism evidence="6 7">
    <name type="scientific">Myotis davidii</name>
    <name type="common">David's myotis</name>
    <dbReference type="NCBI Taxonomy" id="225400"/>
    <lineage>
        <taxon>Eukaryota</taxon>
        <taxon>Metazoa</taxon>
        <taxon>Chordata</taxon>
        <taxon>Craniata</taxon>
        <taxon>Vertebrata</taxon>
        <taxon>Euteleostomi</taxon>
        <taxon>Mammalia</taxon>
        <taxon>Eutheria</taxon>
        <taxon>Laurasiatheria</taxon>
        <taxon>Chiroptera</taxon>
        <taxon>Yangochiroptera</taxon>
        <taxon>Vespertilionidae</taxon>
        <taxon>Myotis</taxon>
    </lineage>
</organism>
<evidence type="ECO:0000256" key="2">
    <source>
        <dbReference type="ARBA" id="ARBA00010919"/>
    </source>
</evidence>
<dbReference type="AlphaFoldDB" id="L5MI26"/>
<protein>
    <submittedName>
        <fullName evidence="6">CDKN2AIP N-terminal-like protein</fullName>
    </submittedName>
</protein>
<keyword evidence="7" id="KW-1185">Reference proteome</keyword>
<evidence type="ECO:0000313" key="6">
    <source>
        <dbReference type="EMBL" id="ELK37915.1"/>
    </source>
</evidence>
<dbReference type="InterPro" id="IPR000592">
    <property type="entry name" value="Ribosomal_eS27"/>
</dbReference>
<dbReference type="GO" id="GO:0006412">
    <property type="term" value="P:translation"/>
    <property type="evidence" value="ECO:0007669"/>
    <property type="project" value="InterPro"/>
</dbReference>
<reference evidence="7" key="1">
    <citation type="journal article" date="2013" name="Science">
        <title>Comparative analysis of bat genomes provides insight into the evolution of flight and immunity.</title>
        <authorList>
            <person name="Zhang G."/>
            <person name="Cowled C."/>
            <person name="Shi Z."/>
            <person name="Huang Z."/>
            <person name="Bishop-Lilly K.A."/>
            <person name="Fang X."/>
            <person name="Wynne J.W."/>
            <person name="Xiong Z."/>
            <person name="Baker M.L."/>
            <person name="Zhao W."/>
            <person name="Tachedjian M."/>
            <person name="Zhu Y."/>
            <person name="Zhou P."/>
            <person name="Jiang X."/>
            <person name="Ng J."/>
            <person name="Yang L."/>
            <person name="Wu L."/>
            <person name="Xiao J."/>
            <person name="Feng Y."/>
            <person name="Chen Y."/>
            <person name="Sun X."/>
            <person name="Zhang Y."/>
            <person name="Marsh G.A."/>
            <person name="Crameri G."/>
            <person name="Broder C.C."/>
            <person name="Frey K.G."/>
            <person name="Wang L.F."/>
            <person name="Wang J."/>
        </authorList>
    </citation>
    <scope>NUCLEOTIDE SEQUENCE [LARGE SCALE GENOMIC DNA]</scope>
</reference>
<comment type="similarity">
    <text evidence="2">Belongs to the eukaryotic ribosomal protein eS27 family.</text>
</comment>
<dbReference type="SUPFAM" id="SSF57829">
    <property type="entry name" value="Zn-binding ribosomal proteins"/>
    <property type="match status" value="1"/>
</dbReference>
<name>L5MI26_MYODS</name>
<gene>
    <name evidence="6" type="ORF">MDA_GLEAN10012377</name>
</gene>
<evidence type="ECO:0000256" key="1">
    <source>
        <dbReference type="ARBA" id="ARBA00001947"/>
    </source>
</evidence>